<keyword evidence="2" id="KW-0012">Acyltransferase</keyword>
<accession>A0ABW2T7W4</accession>
<evidence type="ECO:0000313" key="3">
    <source>
        <dbReference type="Proteomes" id="UP001596514"/>
    </source>
</evidence>
<dbReference type="EMBL" id="JBHTEE010000001">
    <property type="protein sequence ID" value="MFC7604785.1"/>
    <property type="molecule type" value="Genomic_DNA"/>
</dbReference>
<dbReference type="SUPFAM" id="SSF55729">
    <property type="entry name" value="Acyl-CoA N-acyltransferases (Nat)"/>
    <property type="match status" value="1"/>
</dbReference>
<dbReference type="GO" id="GO:0016746">
    <property type="term" value="F:acyltransferase activity"/>
    <property type="evidence" value="ECO:0007669"/>
    <property type="project" value="UniProtKB-KW"/>
</dbReference>
<evidence type="ECO:0000259" key="1">
    <source>
        <dbReference type="PROSITE" id="PS51186"/>
    </source>
</evidence>
<dbReference type="Proteomes" id="UP001596514">
    <property type="component" value="Unassembled WGS sequence"/>
</dbReference>
<gene>
    <name evidence="2" type="ORF">ACFQVD_32235</name>
</gene>
<organism evidence="2 3">
    <name type="scientific">Streptosporangium amethystogenes subsp. fukuiense</name>
    <dbReference type="NCBI Taxonomy" id="698418"/>
    <lineage>
        <taxon>Bacteria</taxon>
        <taxon>Bacillati</taxon>
        <taxon>Actinomycetota</taxon>
        <taxon>Actinomycetes</taxon>
        <taxon>Streptosporangiales</taxon>
        <taxon>Streptosporangiaceae</taxon>
        <taxon>Streptosporangium</taxon>
    </lineage>
</organism>
<dbReference type="EC" id="2.3.-.-" evidence="2"/>
<keyword evidence="2" id="KW-0808">Transferase</keyword>
<name>A0ABW2T7W4_9ACTN</name>
<feature type="domain" description="N-acetyltransferase" evidence="1">
    <location>
        <begin position="9"/>
        <end position="161"/>
    </location>
</feature>
<proteinExistence type="predicted"/>
<keyword evidence="3" id="KW-1185">Reference proteome</keyword>
<comment type="caution">
    <text evidence="2">The sequence shown here is derived from an EMBL/GenBank/DDBJ whole genome shotgun (WGS) entry which is preliminary data.</text>
</comment>
<dbReference type="InterPro" id="IPR000182">
    <property type="entry name" value="GNAT_dom"/>
</dbReference>
<dbReference type="Gene3D" id="3.40.630.30">
    <property type="match status" value="1"/>
</dbReference>
<evidence type="ECO:0000313" key="2">
    <source>
        <dbReference type="EMBL" id="MFC7604785.1"/>
    </source>
</evidence>
<dbReference type="RefSeq" id="WP_343971665.1">
    <property type="nucleotide sequence ID" value="NZ_BAAAGK010000089.1"/>
</dbReference>
<dbReference type="Pfam" id="PF00583">
    <property type="entry name" value="Acetyltransf_1"/>
    <property type="match status" value="1"/>
</dbReference>
<protein>
    <submittedName>
        <fullName evidence="2">GNAT family N-acetyltransferase</fullName>
        <ecNumber evidence="2">2.3.-.-</ecNumber>
    </submittedName>
</protein>
<dbReference type="CDD" id="cd04301">
    <property type="entry name" value="NAT_SF"/>
    <property type="match status" value="1"/>
</dbReference>
<reference evidence="3" key="1">
    <citation type="journal article" date="2019" name="Int. J. Syst. Evol. Microbiol.">
        <title>The Global Catalogue of Microorganisms (GCM) 10K type strain sequencing project: providing services to taxonomists for standard genome sequencing and annotation.</title>
        <authorList>
            <consortium name="The Broad Institute Genomics Platform"/>
            <consortium name="The Broad Institute Genome Sequencing Center for Infectious Disease"/>
            <person name="Wu L."/>
            <person name="Ma J."/>
        </authorList>
    </citation>
    <scope>NUCLEOTIDE SEQUENCE [LARGE SCALE GENOMIC DNA]</scope>
    <source>
        <strain evidence="3">JCM 10083</strain>
    </source>
</reference>
<dbReference type="InterPro" id="IPR016181">
    <property type="entry name" value="Acyl_CoA_acyltransferase"/>
</dbReference>
<dbReference type="PROSITE" id="PS51186">
    <property type="entry name" value="GNAT"/>
    <property type="match status" value="1"/>
</dbReference>
<sequence length="161" mass="17446">MGVVPGEAIEIRPARPDDEEQVRRFLGGLSSRTRTRRFFSGVSRPGAGFVRALLAVDERCDALLAVHEGLVVGHAMSHRREGEAVDIEIAVVVGDEWQGVGLGSRLVRTLMRRAAARGAGTVGMDVLGDNRTVLAMIRKMWPEATMRASCGAVEVTARILR</sequence>